<comment type="caution">
    <text evidence="1">The sequence shown here is derived from an EMBL/GenBank/DDBJ whole genome shotgun (WGS) entry which is preliminary data.</text>
</comment>
<proteinExistence type="predicted"/>
<organism evidence="1">
    <name type="scientific">Tanacetum cinerariifolium</name>
    <name type="common">Dalmatian daisy</name>
    <name type="synonym">Chrysanthemum cinerariifolium</name>
    <dbReference type="NCBI Taxonomy" id="118510"/>
    <lineage>
        <taxon>Eukaryota</taxon>
        <taxon>Viridiplantae</taxon>
        <taxon>Streptophyta</taxon>
        <taxon>Embryophyta</taxon>
        <taxon>Tracheophyta</taxon>
        <taxon>Spermatophyta</taxon>
        <taxon>Magnoliopsida</taxon>
        <taxon>eudicotyledons</taxon>
        <taxon>Gunneridae</taxon>
        <taxon>Pentapetalae</taxon>
        <taxon>asterids</taxon>
        <taxon>campanulids</taxon>
        <taxon>Asterales</taxon>
        <taxon>Asteraceae</taxon>
        <taxon>Asteroideae</taxon>
        <taxon>Anthemideae</taxon>
        <taxon>Anthemidinae</taxon>
        <taxon>Tanacetum</taxon>
    </lineage>
</organism>
<dbReference type="EMBL" id="BKCJ010007686">
    <property type="protein sequence ID" value="GEU78498.1"/>
    <property type="molecule type" value="Genomic_DNA"/>
</dbReference>
<protein>
    <submittedName>
        <fullName evidence="1">Uncharacterized protein</fullName>
    </submittedName>
</protein>
<accession>A0A6L2MWY3</accession>
<evidence type="ECO:0000313" key="1">
    <source>
        <dbReference type="EMBL" id="GEU78498.1"/>
    </source>
</evidence>
<sequence length="289" mass="33068">MRIALSKRNRSFAQMKNIEKAFEYHFPPTKKCLKSRATITYLNKGLKLNLQRELLVSKPTTLGDAFSLAHITEAQLDDQSALAMVEAMYVNKPLLLSMPPQTTSNGNTKPLSIKWISSAERQERLNRGLCFNCNNKWVRGHKCPGKFLMLTADEDDDTIQESKPDTFDATKSGDVSILNSFIRQGSLRSLQLLERIGFGDVHELVDNEGIHNFVQPNARERMSLQAMVTGQPYQWVGESPKEATWEWMFDSQSAYSPYHLEGKLDKYEERMMCEWDRRDLVRKGAGNLL</sequence>
<name>A0A6L2MWY3_TANCI</name>
<gene>
    <name evidence="1" type="ORF">Tci_050476</name>
</gene>
<dbReference type="AlphaFoldDB" id="A0A6L2MWY3"/>
<reference evidence="1" key="1">
    <citation type="journal article" date="2019" name="Sci. Rep.">
        <title>Draft genome of Tanacetum cinerariifolium, the natural source of mosquito coil.</title>
        <authorList>
            <person name="Yamashiro T."/>
            <person name="Shiraishi A."/>
            <person name="Satake H."/>
            <person name="Nakayama K."/>
        </authorList>
    </citation>
    <scope>NUCLEOTIDE SEQUENCE</scope>
</reference>